<keyword evidence="2" id="KW-0732">Signal</keyword>
<evidence type="ECO:0000313" key="4">
    <source>
        <dbReference type="Proteomes" id="UP000789508"/>
    </source>
</evidence>
<dbReference type="Pfam" id="PF00657">
    <property type="entry name" value="Lipase_GDSL"/>
    <property type="match status" value="1"/>
</dbReference>
<gene>
    <name evidence="3" type="ORF">ALEPTO_LOCUS7724</name>
</gene>
<evidence type="ECO:0000256" key="1">
    <source>
        <dbReference type="ARBA" id="ARBA00022801"/>
    </source>
</evidence>
<dbReference type="InterPro" id="IPR051058">
    <property type="entry name" value="GDSL_Est/Lipase"/>
</dbReference>
<dbReference type="InterPro" id="IPR036423">
    <property type="entry name" value="SOD-like_Cu/Zn_dom_sf"/>
</dbReference>
<protein>
    <submittedName>
        <fullName evidence="3">14154_t:CDS:1</fullName>
    </submittedName>
</protein>
<evidence type="ECO:0000313" key="3">
    <source>
        <dbReference type="EMBL" id="CAG8591453.1"/>
    </source>
</evidence>
<feature type="chain" id="PRO_5040138015" evidence="2">
    <location>
        <begin position="19"/>
        <end position="505"/>
    </location>
</feature>
<dbReference type="EMBL" id="CAJVPS010003563">
    <property type="protein sequence ID" value="CAG8591453.1"/>
    <property type="molecule type" value="Genomic_DNA"/>
</dbReference>
<dbReference type="GO" id="GO:0046872">
    <property type="term" value="F:metal ion binding"/>
    <property type="evidence" value="ECO:0007669"/>
    <property type="project" value="InterPro"/>
</dbReference>
<reference evidence="3" key="1">
    <citation type="submission" date="2021-06" db="EMBL/GenBank/DDBJ databases">
        <authorList>
            <person name="Kallberg Y."/>
            <person name="Tangrot J."/>
            <person name="Rosling A."/>
        </authorList>
    </citation>
    <scope>NUCLEOTIDE SEQUENCE</scope>
    <source>
        <strain evidence="3">FL130A</strain>
    </source>
</reference>
<dbReference type="Gene3D" id="3.40.50.1110">
    <property type="entry name" value="SGNH hydrolase"/>
    <property type="match status" value="1"/>
</dbReference>
<dbReference type="InterPro" id="IPR036514">
    <property type="entry name" value="SGNH_hydro_sf"/>
</dbReference>
<feature type="signal peptide" evidence="2">
    <location>
        <begin position="1"/>
        <end position="18"/>
    </location>
</feature>
<evidence type="ECO:0000256" key="2">
    <source>
        <dbReference type="SAM" id="SignalP"/>
    </source>
</evidence>
<proteinExistence type="predicted"/>
<dbReference type="SUPFAM" id="SSF49329">
    <property type="entry name" value="Cu,Zn superoxide dismutase-like"/>
    <property type="match status" value="1"/>
</dbReference>
<dbReference type="OrthoDB" id="1600564at2759"/>
<keyword evidence="4" id="KW-1185">Reference proteome</keyword>
<dbReference type="GO" id="GO:0006801">
    <property type="term" value="P:superoxide metabolic process"/>
    <property type="evidence" value="ECO:0007669"/>
    <property type="project" value="InterPro"/>
</dbReference>
<dbReference type="CDD" id="cd01846">
    <property type="entry name" value="fatty_acyltransferase_like"/>
    <property type="match status" value="1"/>
</dbReference>
<name>A0A9N9C749_9GLOM</name>
<dbReference type="PANTHER" id="PTHR45648:SF22">
    <property type="entry name" value="GDSL LIPASE_ACYLHYDROLASE FAMILY PROTEIN (AFU_ORTHOLOGUE AFUA_4G14700)"/>
    <property type="match status" value="1"/>
</dbReference>
<dbReference type="GO" id="GO:0016788">
    <property type="term" value="F:hydrolase activity, acting on ester bonds"/>
    <property type="evidence" value="ECO:0007669"/>
    <property type="project" value="InterPro"/>
</dbReference>
<dbReference type="InterPro" id="IPR001087">
    <property type="entry name" value="GDSL"/>
</dbReference>
<dbReference type="Gene3D" id="2.60.40.200">
    <property type="entry name" value="Superoxide dismutase, copper/zinc binding domain"/>
    <property type="match status" value="1"/>
</dbReference>
<sequence>MGIFVTAVILSVKLLRQGQWFSYSFVAFGDSLTDNGNIWRLTNGSIPSTAFYYNGRWSNGPTWVEVMSNQLGTTVEDYAYGGATTDNNIIPSNLTITDDQGKKNHVPSLADQVKEYLPNVSTTLHRFQTTYFIWIGGNDYQQILNNYNTSTVTPQILIDSLKQSVNLLEGAGAHKILILNIPPLDRTPRYINRNGSDMEHVKSMISEHNQRLVEMTRNYTRQSASLVVKVFDVYNLTMEVIGDPRSFGFTNVDDPCVVIDGDGKREVSRCVNADEYLFWDEIHPTAKAHQLLADQLVKYLKSLDGYCLYVRNLSIAAAVPVNQQNNTNFNDTSDFESIELTEFNLGVANYTNNKSNIFFAVSFIGVYINYSDYESDNLEGTTTKVDIIASGFNDSTKEYPYKIHEYPVPTNGNCNSVGNVPQMKQNCPEGDLSGKWGGLPGMNSDENDVEVISYSDPYLEWVGNNSILGKSFVIYSPDNNTRLACANITEPDILEYDDVTYVETS</sequence>
<dbReference type="PANTHER" id="PTHR45648">
    <property type="entry name" value="GDSL LIPASE/ACYLHYDROLASE FAMILY PROTEIN (AFU_ORTHOLOGUE AFUA_4G14700)"/>
    <property type="match status" value="1"/>
</dbReference>
<dbReference type="AlphaFoldDB" id="A0A9N9C749"/>
<organism evidence="3 4">
    <name type="scientific">Ambispora leptoticha</name>
    <dbReference type="NCBI Taxonomy" id="144679"/>
    <lineage>
        <taxon>Eukaryota</taxon>
        <taxon>Fungi</taxon>
        <taxon>Fungi incertae sedis</taxon>
        <taxon>Mucoromycota</taxon>
        <taxon>Glomeromycotina</taxon>
        <taxon>Glomeromycetes</taxon>
        <taxon>Archaeosporales</taxon>
        <taxon>Ambisporaceae</taxon>
        <taxon>Ambispora</taxon>
    </lineage>
</organism>
<dbReference type="Proteomes" id="UP000789508">
    <property type="component" value="Unassembled WGS sequence"/>
</dbReference>
<keyword evidence="1" id="KW-0378">Hydrolase</keyword>
<accession>A0A9N9C749</accession>
<comment type="caution">
    <text evidence="3">The sequence shown here is derived from an EMBL/GenBank/DDBJ whole genome shotgun (WGS) entry which is preliminary data.</text>
</comment>
<dbReference type="SUPFAM" id="SSF52266">
    <property type="entry name" value="SGNH hydrolase"/>
    <property type="match status" value="1"/>
</dbReference>